<keyword evidence="1" id="KW-0472">Membrane</keyword>
<feature type="transmembrane region" description="Helical" evidence="1">
    <location>
        <begin position="7"/>
        <end position="28"/>
    </location>
</feature>
<gene>
    <name evidence="2" type="ORF">SAMN05421786_101387</name>
</gene>
<dbReference type="EMBL" id="FTOL01000001">
    <property type="protein sequence ID" value="SIS59482.1"/>
    <property type="molecule type" value="Genomic_DNA"/>
</dbReference>
<feature type="transmembrane region" description="Helical" evidence="1">
    <location>
        <begin position="105"/>
        <end position="126"/>
    </location>
</feature>
<organism evidence="2 3">
    <name type="scientific">Chryseobacterium ureilyticum</name>
    <dbReference type="NCBI Taxonomy" id="373668"/>
    <lineage>
        <taxon>Bacteria</taxon>
        <taxon>Pseudomonadati</taxon>
        <taxon>Bacteroidota</taxon>
        <taxon>Flavobacteriia</taxon>
        <taxon>Flavobacteriales</taxon>
        <taxon>Weeksellaceae</taxon>
        <taxon>Chryseobacterium group</taxon>
        <taxon>Chryseobacterium</taxon>
    </lineage>
</organism>
<evidence type="ECO:0000313" key="2">
    <source>
        <dbReference type="EMBL" id="SIS59482.1"/>
    </source>
</evidence>
<reference evidence="3" key="1">
    <citation type="submission" date="2017-01" db="EMBL/GenBank/DDBJ databases">
        <authorList>
            <person name="Varghese N."/>
            <person name="Submissions S."/>
        </authorList>
    </citation>
    <scope>NUCLEOTIDE SEQUENCE [LARGE SCALE GENOMIC DNA]</scope>
    <source>
        <strain evidence="3">DSM 18017</strain>
    </source>
</reference>
<evidence type="ECO:0000256" key="1">
    <source>
        <dbReference type="SAM" id="Phobius"/>
    </source>
</evidence>
<dbReference type="STRING" id="373668.SAMN05421786_101387"/>
<dbReference type="AlphaFoldDB" id="A0A1N7KD50"/>
<feature type="transmembrane region" description="Helical" evidence="1">
    <location>
        <begin position="81"/>
        <end position="99"/>
    </location>
</feature>
<evidence type="ECO:0000313" key="3">
    <source>
        <dbReference type="Proteomes" id="UP000186744"/>
    </source>
</evidence>
<dbReference type="Proteomes" id="UP000186744">
    <property type="component" value="Unassembled WGS sequence"/>
</dbReference>
<keyword evidence="1" id="KW-1133">Transmembrane helix</keyword>
<keyword evidence="3" id="KW-1185">Reference proteome</keyword>
<proteinExistence type="predicted"/>
<evidence type="ECO:0008006" key="4">
    <source>
        <dbReference type="Google" id="ProtNLM"/>
    </source>
</evidence>
<keyword evidence="1" id="KW-0812">Transmembrane</keyword>
<accession>A0A1N7KD50</accession>
<name>A0A1N7KD50_9FLAO</name>
<protein>
    <recommendedName>
        <fullName evidence="4">DoxX protein</fullName>
    </recommendedName>
</protein>
<sequence>MRKTMTILRYVFAVILILFGAIGTYAMFTEGYNPQSEGILLFGKTFRQLHDAIMMSYLGPFVRLAQLFAGILLLTKRYWWIGLLFFLPFAVNIFLIHIIHDMPPAHPVFFASGMIVSIMNFILVFYEKDRLKQLLVNPQTK</sequence>
<dbReference type="OrthoDB" id="1253437at2"/>
<feature type="transmembrane region" description="Helical" evidence="1">
    <location>
        <begin position="52"/>
        <end position="74"/>
    </location>
</feature>
<dbReference type="RefSeq" id="WP_076549481.1">
    <property type="nucleotide sequence ID" value="NZ_FTOL01000001.1"/>
</dbReference>